<feature type="region of interest" description="Disordered" evidence="1">
    <location>
        <begin position="1"/>
        <end position="22"/>
    </location>
</feature>
<evidence type="ECO:0000256" key="1">
    <source>
        <dbReference type="SAM" id="MobiDB-lite"/>
    </source>
</evidence>
<organism evidence="2 3">
    <name type="scientific">Mucor lusitanicus CBS 277.49</name>
    <dbReference type="NCBI Taxonomy" id="747725"/>
    <lineage>
        <taxon>Eukaryota</taxon>
        <taxon>Fungi</taxon>
        <taxon>Fungi incertae sedis</taxon>
        <taxon>Mucoromycota</taxon>
        <taxon>Mucoromycotina</taxon>
        <taxon>Mucoromycetes</taxon>
        <taxon>Mucorales</taxon>
        <taxon>Mucorineae</taxon>
        <taxon>Mucoraceae</taxon>
        <taxon>Mucor</taxon>
    </lineage>
</organism>
<dbReference type="EMBL" id="AMYB01000014">
    <property type="protein sequence ID" value="OAC97613.1"/>
    <property type="molecule type" value="Genomic_DNA"/>
</dbReference>
<keyword evidence="3" id="KW-1185">Reference proteome</keyword>
<reference evidence="2 3" key="1">
    <citation type="submission" date="2015-06" db="EMBL/GenBank/DDBJ databases">
        <title>Expansion of signal transduction pathways in fungi by whole-genome duplication.</title>
        <authorList>
            <consortium name="DOE Joint Genome Institute"/>
            <person name="Corrochano L.M."/>
            <person name="Kuo A."/>
            <person name="Marcet-Houben M."/>
            <person name="Polaino S."/>
            <person name="Salamov A."/>
            <person name="Villalobos J.M."/>
            <person name="Alvarez M.I."/>
            <person name="Avalos J."/>
            <person name="Benito E.P."/>
            <person name="Benoit I."/>
            <person name="Burger G."/>
            <person name="Camino L.P."/>
            <person name="Canovas D."/>
            <person name="Cerda-Olmedo E."/>
            <person name="Cheng J.-F."/>
            <person name="Dominguez A."/>
            <person name="Elias M."/>
            <person name="Eslava A.P."/>
            <person name="Glaser F."/>
            <person name="Grimwood J."/>
            <person name="Gutierrez G."/>
            <person name="Heitman J."/>
            <person name="Henrissat B."/>
            <person name="Iturriaga E.A."/>
            <person name="Lang B.F."/>
            <person name="Lavin J.L."/>
            <person name="Lee S."/>
            <person name="Li W."/>
            <person name="Lindquist E."/>
            <person name="Lopez-Garcia S."/>
            <person name="Luque E.M."/>
            <person name="Marcos A.T."/>
            <person name="Martin J."/>
            <person name="Mccluskey K."/>
            <person name="Medina H.R."/>
            <person name="Miralles-Duran A."/>
            <person name="Miyazaki A."/>
            <person name="Munoz-Torres E."/>
            <person name="Oguiza J.A."/>
            <person name="Ohm R."/>
            <person name="Olmedo M."/>
            <person name="Orejas M."/>
            <person name="Ortiz-Castellanos L."/>
            <person name="Pisabarro A.G."/>
            <person name="Rodriguez-Romero J."/>
            <person name="Ruiz-Herrera J."/>
            <person name="Ruiz-Vazquez R."/>
            <person name="Sanz C."/>
            <person name="Schackwitz W."/>
            <person name="Schmutz J."/>
            <person name="Shahriari M."/>
            <person name="Shelest E."/>
            <person name="Silva-Franco F."/>
            <person name="Soanes D."/>
            <person name="Syed K."/>
            <person name="Tagua V.G."/>
            <person name="Talbot N.J."/>
            <person name="Thon M."/>
            <person name="De Vries R.P."/>
            <person name="Wiebenga A."/>
            <person name="Yadav J.S."/>
            <person name="Braun E.L."/>
            <person name="Baker S."/>
            <person name="Garre V."/>
            <person name="Horwitz B."/>
            <person name="Torres-Martinez S."/>
            <person name="Idnurm A."/>
            <person name="Herrera-Estrella A."/>
            <person name="Gabaldon T."/>
            <person name="Grigoriev I.V."/>
        </authorList>
    </citation>
    <scope>NUCLEOTIDE SEQUENCE [LARGE SCALE GENOMIC DNA]</scope>
    <source>
        <strain evidence="2 3">CBS 277.49</strain>
    </source>
</reference>
<sequence length="542" mass="60061">MSINDNDAPPSPPLNNGNDDVVSISGSLLDDVHIDFGHEEEEDSVFDQNLMHYLDQLPIAAPPADAKYSPSFVDRVLNDVETFKQEAKHLNYDDDTNEPSSLVSAAVLDLSPFASEGAYYQDAFSAAAEAVEQPRRNDNPQEQDEEIPIHFTMQHQDDHRSIIIQPALSIEDQSTEYSDYLDLFNLGQDRQPNDDTIQQQQQQEEEATFLAQRKAELDALFSLNEDASKDFSSWLYYSDDDASQIHFNDDIMSHPASALLHQDTNHTAFSTEYPIESKYDPFSVAEKSYSNVLSPPPPLQPPQFPAEFTTTYGDASQQSAREFLQRMTALVAERSVQPPPPAPDHHTNTNKSSATLLASHYAKTNGPPPPPRHTSRTTRRRSNSSSVNIAKADFMFVSPSPSSSCSKYSNSLSPIIEKKEQPIDDDNSFVNRIAGTTTPPVKKNVLQKKRHVASSRLPVNKSSSTKRRSAVLEEMDKNAQGGTTTTTANSNISSHRYSMRARTSPPGVIRKTSTTTPNKPPVKPSRTFNLGSGSSSSSKKKR</sequence>
<dbReference type="Proteomes" id="UP000077051">
    <property type="component" value="Unassembled WGS sequence"/>
</dbReference>
<feature type="compositionally biased region" description="Low complexity" evidence="1">
    <location>
        <begin position="531"/>
        <end position="542"/>
    </location>
</feature>
<dbReference type="VEuPathDB" id="FungiDB:MUCCIDRAFT_116272"/>
<protein>
    <submittedName>
        <fullName evidence="2">Uncharacterized protein</fullName>
    </submittedName>
</protein>
<feature type="region of interest" description="Disordered" evidence="1">
    <location>
        <begin position="454"/>
        <end position="542"/>
    </location>
</feature>
<evidence type="ECO:0000313" key="3">
    <source>
        <dbReference type="Proteomes" id="UP000077051"/>
    </source>
</evidence>
<gene>
    <name evidence="2" type="ORF">MUCCIDRAFT_116272</name>
</gene>
<proteinExistence type="predicted"/>
<evidence type="ECO:0000313" key="2">
    <source>
        <dbReference type="EMBL" id="OAC97613.1"/>
    </source>
</evidence>
<feature type="region of interest" description="Disordered" evidence="1">
    <location>
        <begin position="360"/>
        <end position="387"/>
    </location>
</feature>
<comment type="caution">
    <text evidence="2">The sequence shown here is derived from an EMBL/GenBank/DDBJ whole genome shotgun (WGS) entry which is preliminary data.</text>
</comment>
<dbReference type="OrthoDB" id="2238840at2759"/>
<accession>A0A168GEI4</accession>
<feature type="compositionally biased region" description="Basic residues" evidence="1">
    <location>
        <begin position="373"/>
        <end position="382"/>
    </location>
</feature>
<name>A0A168GEI4_MUCCL</name>
<dbReference type="AlphaFoldDB" id="A0A168GEI4"/>